<dbReference type="SUPFAM" id="SSF55804">
    <property type="entry name" value="Phoshotransferase/anion transport protein"/>
    <property type="match status" value="1"/>
</dbReference>
<dbReference type="CDD" id="cd00211">
    <property type="entry name" value="PTS_IIA_fru"/>
    <property type="match status" value="1"/>
</dbReference>
<dbReference type="InterPro" id="IPR016152">
    <property type="entry name" value="PTrfase/Anion_transptr"/>
</dbReference>
<comment type="caution">
    <text evidence="2">The sequence shown here is derived from an EMBL/GenBank/DDBJ whole genome shotgun (WGS) entry which is preliminary data.</text>
</comment>
<evidence type="ECO:0000313" key="2">
    <source>
        <dbReference type="EMBL" id="MBB6481416.1"/>
    </source>
</evidence>
<proteinExistence type="predicted"/>
<dbReference type="GO" id="GO:0030295">
    <property type="term" value="F:protein kinase activator activity"/>
    <property type="evidence" value="ECO:0007669"/>
    <property type="project" value="TreeGrafter"/>
</dbReference>
<dbReference type="PROSITE" id="PS51094">
    <property type="entry name" value="PTS_EIIA_TYPE_2"/>
    <property type="match status" value="1"/>
</dbReference>
<evidence type="ECO:0000259" key="1">
    <source>
        <dbReference type="PROSITE" id="PS51094"/>
    </source>
</evidence>
<dbReference type="Pfam" id="PF00359">
    <property type="entry name" value="PTS_EIIA_2"/>
    <property type="match status" value="1"/>
</dbReference>
<dbReference type="InterPro" id="IPR002178">
    <property type="entry name" value="PTS_EIIA_type-2_dom"/>
</dbReference>
<keyword evidence="2" id="KW-0808">Transferase</keyword>
<feature type="domain" description="PTS EIIA type-2" evidence="1">
    <location>
        <begin position="6"/>
        <end position="150"/>
    </location>
</feature>
<dbReference type="GO" id="GO:0016740">
    <property type="term" value="F:transferase activity"/>
    <property type="evidence" value="ECO:0007669"/>
    <property type="project" value="UniProtKB-KW"/>
</dbReference>
<reference evidence="2 3" key="1">
    <citation type="submission" date="2020-08" db="EMBL/GenBank/DDBJ databases">
        <title>Genomic Encyclopedia of Type Strains, Phase IV (KMG-IV): sequencing the most valuable type-strain genomes for metagenomic binning, comparative biology and taxonomic classification.</title>
        <authorList>
            <person name="Goeker M."/>
        </authorList>
    </citation>
    <scope>NUCLEOTIDE SEQUENCE [LARGE SCALE GENOMIC DNA]</scope>
    <source>
        <strain evidence="2 3">DSM 2461</strain>
    </source>
</reference>
<dbReference type="RefSeq" id="WP_184747664.1">
    <property type="nucleotide sequence ID" value="NZ_JACHGJ010000006.1"/>
</dbReference>
<keyword evidence="3" id="KW-1185">Reference proteome</keyword>
<dbReference type="PANTHER" id="PTHR47738:SF1">
    <property type="entry name" value="NITROGEN REGULATORY PROTEIN"/>
    <property type="match status" value="1"/>
</dbReference>
<dbReference type="Gene3D" id="3.40.930.10">
    <property type="entry name" value="Mannitol-specific EII, Chain A"/>
    <property type="match status" value="1"/>
</dbReference>
<protein>
    <submittedName>
        <fullName evidence="2">Mannitol/fructose-specific phosphotransferase system IIA component (Ntr-type)</fullName>
    </submittedName>
</protein>
<accession>A0A841RCM1</accession>
<evidence type="ECO:0000313" key="3">
    <source>
        <dbReference type="Proteomes" id="UP000587760"/>
    </source>
</evidence>
<name>A0A841RCM1_9SPIO</name>
<dbReference type="Proteomes" id="UP000587760">
    <property type="component" value="Unassembled WGS sequence"/>
</dbReference>
<dbReference type="EMBL" id="JACHGJ010000006">
    <property type="protein sequence ID" value="MBB6481416.1"/>
    <property type="molecule type" value="Genomic_DNA"/>
</dbReference>
<gene>
    <name evidence="2" type="ORF">HNR50_003096</name>
</gene>
<organism evidence="2 3">
    <name type="scientific">Spirochaeta isovalerica</name>
    <dbReference type="NCBI Taxonomy" id="150"/>
    <lineage>
        <taxon>Bacteria</taxon>
        <taxon>Pseudomonadati</taxon>
        <taxon>Spirochaetota</taxon>
        <taxon>Spirochaetia</taxon>
        <taxon>Spirochaetales</taxon>
        <taxon>Spirochaetaceae</taxon>
        <taxon>Spirochaeta</taxon>
    </lineage>
</organism>
<dbReference type="InterPro" id="IPR051541">
    <property type="entry name" value="PTS_SugarTrans_NitroReg"/>
</dbReference>
<dbReference type="AlphaFoldDB" id="A0A841RCM1"/>
<sequence>MGVISAKLKAECILVDPPETEKEELFRHLVDTLASVYGIEEPDLLYQSILKREEMVSTCIGYGCAVPHCQSESLEKTLFAAARLDPPRDFDTPDGQPVSLVFLMAGPAKNTGSHIRLLSKLARFLHDPQFREDLEKAVDAGDFHRIISLKDQ</sequence>
<dbReference type="PANTHER" id="PTHR47738">
    <property type="entry name" value="PTS SYSTEM FRUCTOSE-LIKE EIIA COMPONENT-RELATED"/>
    <property type="match status" value="1"/>
</dbReference>